<keyword evidence="1" id="KW-0240">DNA-directed RNA polymerase</keyword>
<dbReference type="InterPro" id="IPR050518">
    <property type="entry name" value="Rpo3/RPB3_RNA_Pol_subunit"/>
</dbReference>
<evidence type="ECO:0000313" key="13">
    <source>
        <dbReference type="Proteomes" id="UP000228888"/>
    </source>
</evidence>
<dbReference type="InterPro" id="IPR011263">
    <property type="entry name" value="DNA-dir_RNA_pol_RpoA/D/Rpb3"/>
</dbReference>
<dbReference type="Proteomes" id="UP000230477">
    <property type="component" value="Unassembled WGS sequence"/>
</dbReference>
<accession>A0A2H9N442</accession>
<evidence type="ECO:0000313" key="6">
    <source>
        <dbReference type="EMBL" id="PIV46497.1"/>
    </source>
</evidence>
<dbReference type="GO" id="GO:0003899">
    <property type="term" value="F:DNA-directed RNA polymerase activity"/>
    <property type="evidence" value="ECO:0007669"/>
    <property type="project" value="InterPro"/>
</dbReference>
<dbReference type="SUPFAM" id="SSF55257">
    <property type="entry name" value="RBP11-like subunits of RNA polymerase"/>
    <property type="match status" value="1"/>
</dbReference>
<evidence type="ECO:0000313" key="4">
    <source>
        <dbReference type="EMBL" id="PIN66731.1"/>
    </source>
</evidence>
<dbReference type="EMBL" id="PFUW01000039">
    <property type="protein sequence ID" value="PJB03604.1"/>
    <property type="molecule type" value="Genomic_DNA"/>
</dbReference>
<dbReference type="EMBL" id="PFFF01000024">
    <property type="protein sequence ID" value="PIV89797.1"/>
    <property type="molecule type" value="Genomic_DNA"/>
</dbReference>
<dbReference type="Proteomes" id="UP000228888">
    <property type="component" value="Unassembled WGS sequence"/>
</dbReference>
<accession>A0A2H9MMN4</accession>
<dbReference type="Gene3D" id="3.30.1360.10">
    <property type="entry name" value="RNA polymerase, RBP11-like subunit"/>
    <property type="match status" value="2"/>
</dbReference>
<keyword evidence="2" id="KW-0804">Transcription</keyword>
<feature type="domain" description="DNA-directed RNA polymerase RpoA/D/Rpb3-type" evidence="3">
    <location>
        <begin position="13"/>
        <end position="189"/>
    </location>
</feature>
<dbReference type="SMART" id="SM00662">
    <property type="entry name" value="RPOLD"/>
    <property type="match status" value="1"/>
</dbReference>
<dbReference type="SUPFAM" id="SSF56553">
    <property type="entry name" value="Insert subdomain of RNA polymerase alpha subunit"/>
    <property type="match status" value="1"/>
</dbReference>
<dbReference type="Proteomes" id="UP000228874">
    <property type="component" value="Unassembled WGS sequence"/>
</dbReference>
<sequence>MVGLEILKKSDGEVVCQLKNTSPAFVNSLRRILMNEIPIIVVDSVSIFGKTKITYIEEWLAHRIGLCPIKQTLKDIENQSDVSAIKFTLDVDGPRTVHASDIKGINIAYPNIMIIKLRDSETIKLEGTCKISTGEQHTKAKASHVYYNYDEKSRTFTLRIVSIGQLTAEEILKSALKVFKQKIETAEDLIKQI</sequence>
<dbReference type="AlphaFoldDB" id="A0A2G9LJN6"/>
<dbReference type="InterPro" id="IPR011262">
    <property type="entry name" value="DNA-dir_RNA_pol_insert"/>
</dbReference>
<accession>A0A2H9RE59</accession>
<name>A0A2G9LJN6_HUBC1</name>
<organism evidence="4 14">
    <name type="scientific">Huberarchaeum crystalense</name>
    <dbReference type="NCBI Taxonomy" id="2014257"/>
    <lineage>
        <taxon>Archaea</taxon>
        <taxon>Candidatus Huberarchaeota</taxon>
        <taxon>Candidatus Huberarchaeia</taxon>
        <taxon>Candidatus Huberarchaeales</taxon>
        <taxon>Candidatus Huberarchaeaceae</taxon>
        <taxon>Candidatus Huberarchaeum</taxon>
    </lineage>
</organism>
<accession>A0A2H9M8V6</accession>
<evidence type="ECO:0000313" key="8">
    <source>
        <dbReference type="EMBL" id="PIX28141.1"/>
    </source>
</evidence>
<dbReference type="InterPro" id="IPR036603">
    <property type="entry name" value="RBP11-like"/>
</dbReference>
<dbReference type="Proteomes" id="UP000230713">
    <property type="component" value="Unassembled WGS sequence"/>
</dbReference>
<dbReference type="Pfam" id="PF01000">
    <property type="entry name" value="RNA_pol_A_bac"/>
    <property type="match status" value="1"/>
</dbReference>
<dbReference type="Proteomes" id="UP000228989">
    <property type="component" value="Unassembled WGS sequence"/>
</dbReference>
<dbReference type="EMBL" id="PEUT01000027">
    <property type="protein sequence ID" value="PIV13765.1"/>
    <property type="molecule type" value="Genomic_DNA"/>
</dbReference>
<reference evidence="12 13" key="1">
    <citation type="submission" date="2017-09" db="EMBL/GenBank/DDBJ databases">
        <title>Depth-based differentiation of microbial function through sediment-hosted aquifers and enrichment of novel symbionts in the deep terrestrial subsurface.</title>
        <authorList>
            <person name="Probst A.J."/>
            <person name="Ladd B."/>
            <person name="Jarett J.K."/>
            <person name="Geller-Mcgrath D.E."/>
            <person name="Sieber C.M.K."/>
            <person name="Emerson J.B."/>
            <person name="Anantharaman K."/>
            <person name="Thomas B.C."/>
            <person name="Malmstrom R."/>
            <person name="Stieglmeier M."/>
            <person name="Klingl A."/>
            <person name="Woyke T."/>
            <person name="Ryan C.M."/>
            <person name="Banfield J.F."/>
        </authorList>
    </citation>
    <scope>NUCLEOTIDE SEQUENCE [LARGE SCALE GENOMIC DNA]</scope>
</reference>
<evidence type="ECO:0000259" key="3">
    <source>
        <dbReference type="SMART" id="SM00662"/>
    </source>
</evidence>
<accession>A0A2H9P8C1</accession>
<evidence type="ECO:0000313" key="14">
    <source>
        <dbReference type="Proteomes" id="UP000229789"/>
    </source>
</evidence>
<dbReference type="PANTHER" id="PTHR11800:SF2">
    <property type="entry name" value="DNA-DIRECTED RNA POLYMERASE II SUBUNIT RPB3"/>
    <property type="match status" value="1"/>
</dbReference>
<dbReference type="EMBL" id="PFSX01000011">
    <property type="protein sequence ID" value="PJC01680.1"/>
    <property type="molecule type" value="Genomic_DNA"/>
</dbReference>
<accession>A0A2H9M2A3</accession>
<evidence type="ECO:0000256" key="2">
    <source>
        <dbReference type="ARBA" id="ARBA00023163"/>
    </source>
</evidence>
<reference evidence="4 14" key="2">
    <citation type="submission" date="2017-09" db="EMBL/GenBank/DDBJ databases">
        <title>Depth-based differentiation of microbial function through sediment-hosted aquifers and enrichment of novel symbionts in the deep terrestrial subsurface.</title>
        <authorList>
            <person name="Probst A.J."/>
            <person name="Ladd B."/>
            <person name="Jarett J.K."/>
            <person name="Geller-Mcgrath D.E."/>
            <person name="Sieber C.M."/>
            <person name="Emerson J.B."/>
            <person name="Anantharaman K."/>
            <person name="Thomas B.C."/>
            <person name="Malmstrom R."/>
            <person name="Stieglmeier M."/>
            <person name="Klingl A."/>
            <person name="Woyke T."/>
            <person name="Ryan C.M."/>
            <person name="Banfield J.F."/>
        </authorList>
    </citation>
    <scope>NUCLEOTIDE SEQUENCE [LARGE SCALE GENOMIC DNA]</scope>
    <source>
        <strain evidence="6">CG02_land_8_20_14_3_00_31_209</strain>
        <strain evidence="5">CG03_land_8_20_14_0_80_31_114</strain>
        <strain evidence="7">CG17_big_fil_post_rev_8_21_14_2_50_31_73</strain>
        <strain evidence="4">CG18_big_fil_WC_8_21_14_2_50_31_19</strain>
        <strain evidence="9">CG_4_10_14_0_8_um_filter_31_133</strain>
        <strain evidence="8">CG_4_8_14_3_um_filter</strain>
        <strain evidence="11">CG_4_9_14_0_8_um_filter_31_21</strain>
        <strain evidence="10">CG_4_9_14_3_um_filter_31_125</strain>
    </source>
</reference>
<accession>A0A2G9LJN6</accession>
<dbReference type="Proteomes" id="UP000231232">
    <property type="component" value="Unassembled WGS sequence"/>
</dbReference>
<evidence type="ECO:0000313" key="10">
    <source>
        <dbReference type="EMBL" id="PJB03604.1"/>
    </source>
</evidence>
<dbReference type="GO" id="GO:0006351">
    <property type="term" value="P:DNA-templated transcription"/>
    <property type="evidence" value="ECO:0007669"/>
    <property type="project" value="InterPro"/>
</dbReference>
<dbReference type="PANTHER" id="PTHR11800">
    <property type="entry name" value="DNA-DIRECTED RNA POLYMERASE"/>
    <property type="match status" value="1"/>
</dbReference>
<accession>A0A2H9QRU9</accession>
<comment type="caution">
    <text evidence="4">The sequence shown here is derived from an EMBL/GenBank/DDBJ whole genome shotgun (WGS) entry which is preliminary data.</text>
</comment>
<dbReference type="InterPro" id="IPR036643">
    <property type="entry name" value="RNApol_insert_sf"/>
</dbReference>
<evidence type="ECO:0000313" key="5">
    <source>
        <dbReference type="EMBL" id="PIV13765.1"/>
    </source>
</evidence>
<evidence type="ECO:0000256" key="1">
    <source>
        <dbReference type="ARBA" id="ARBA00022478"/>
    </source>
</evidence>
<protein>
    <recommendedName>
        <fullName evidence="3">DNA-directed RNA polymerase RpoA/D/Rpb3-type domain-containing protein</fullName>
    </recommendedName>
</protein>
<dbReference type="EMBL" id="PFMG01000044">
    <property type="protein sequence ID" value="PIY99768.1"/>
    <property type="molecule type" value="Genomic_DNA"/>
</dbReference>
<evidence type="ECO:0000313" key="9">
    <source>
        <dbReference type="EMBL" id="PIY99768.1"/>
    </source>
</evidence>
<dbReference type="GO" id="GO:0046983">
    <property type="term" value="F:protein dimerization activity"/>
    <property type="evidence" value="ECO:0007669"/>
    <property type="project" value="InterPro"/>
</dbReference>
<gene>
    <name evidence="11" type="ORF">CO072_00300</name>
    <name evidence="10" type="ORF">CO124_02145</name>
    <name evidence="6" type="ORF">COS22_01005</name>
    <name evidence="5" type="ORF">COS45_01140</name>
    <name evidence="7" type="ORF">COW47_01040</name>
    <name evidence="4" type="ORF">COW69_00805</name>
    <name evidence="9" type="ORF">COY63_01785</name>
    <name evidence="8" type="ORF">COZ66_00950</name>
</gene>
<dbReference type="EMBL" id="PCUF01000006">
    <property type="protein sequence ID" value="PIN66731.1"/>
    <property type="molecule type" value="Genomic_DNA"/>
</dbReference>
<dbReference type="Pfam" id="PF01193">
    <property type="entry name" value="RNA_pol_L"/>
    <property type="match status" value="1"/>
</dbReference>
<evidence type="ECO:0000313" key="12">
    <source>
        <dbReference type="Proteomes" id="UP000228874"/>
    </source>
</evidence>
<dbReference type="Proteomes" id="UP000231449">
    <property type="component" value="Unassembled WGS sequence"/>
</dbReference>
<dbReference type="Proteomes" id="UP000229789">
    <property type="component" value="Unassembled WGS sequence"/>
</dbReference>
<dbReference type="EMBL" id="PETW01000020">
    <property type="protein sequence ID" value="PIV46497.1"/>
    <property type="molecule type" value="Genomic_DNA"/>
</dbReference>
<dbReference type="GO" id="GO:0000428">
    <property type="term" value="C:DNA-directed RNA polymerase complex"/>
    <property type="evidence" value="ECO:0007669"/>
    <property type="project" value="UniProtKB-KW"/>
</dbReference>
<evidence type="ECO:0000313" key="7">
    <source>
        <dbReference type="EMBL" id="PIV89797.1"/>
    </source>
</evidence>
<proteinExistence type="predicted"/>
<evidence type="ECO:0000313" key="11">
    <source>
        <dbReference type="EMBL" id="PJC01680.1"/>
    </source>
</evidence>
<dbReference type="EMBL" id="PFIH01000023">
    <property type="protein sequence ID" value="PIX28141.1"/>
    <property type="molecule type" value="Genomic_DNA"/>
</dbReference>